<organism evidence="1 2">
    <name type="scientific">Dryococelus australis</name>
    <dbReference type="NCBI Taxonomy" id="614101"/>
    <lineage>
        <taxon>Eukaryota</taxon>
        <taxon>Metazoa</taxon>
        <taxon>Ecdysozoa</taxon>
        <taxon>Arthropoda</taxon>
        <taxon>Hexapoda</taxon>
        <taxon>Insecta</taxon>
        <taxon>Pterygota</taxon>
        <taxon>Neoptera</taxon>
        <taxon>Polyneoptera</taxon>
        <taxon>Phasmatodea</taxon>
        <taxon>Verophasmatodea</taxon>
        <taxon>Anareolatae</taxon>
        <taxon>Phasmatidae</taxon>
        <taxon>Eurycanthinae</taxon>
        <taxon>Dryococelus</taxon>
    </lineage>
</organism>
<proteinExistence type="predicted"/>
<dbReference type="Proteomes" id="UP001159363">
    <property type="component" value="Chromosome 2"/>
</dbReference>
<dbReference type="EMBL" id="JARBHB010000002">
    <property type="protein sequence ID" value="KAJ8892733.1"/>
    <property type="molecule type" value="Genomic_DNA"/>
</dbReference>
<accession>A0ABQ9IA03</accession>
<protein>
    <submittedName>
        <fullName evidence="1">Uncharacterized protein</fullName>
    </submittedName>
</protein>
<name>A0ABQ9IA03_9NEOP</name>
<comment type="caution">
    <text evidence="1">The sequence shown here is derived from an EMBL/GenBank/DDBJ whole genome shotgun (WGS) entry which is preliminary data.</text>
</comment>
<sequence length="124" mass="14023">MIGLKDNIVNIKDYEAEANILKVRVEAAKTIKGIQLFHSYSPLNETKVLVKSYSFSEGSTVKIVSAHDAGDDLDIKDIVGFVTCQYSDKWWFGCMLVIEGYYVKISFFLEPHGTSPSFKYPPIY</sequence>
<evidence type="ECO:0000313" key="2">
    <source>
        <dbReference type="Proteomes" id="UP001159363"/>
    </source>
</evidence>
<gene>
    <name evidence="1" type="ORF">PR048_005314</name>
</gene>
<keyword evidence="2" id="KW-1185">Reference proteome</keyword>
<evidence type="ECO:0000313" key="1">
    <source>
        <dbReference type="EMBL" id="KAJ8892733.1"/>
    </source>
</evidence>
<reference evidence="1 2" key="1">
    <citation type="submission" date="2023-02" db="EMBL/GenBank/DDBJ databases">
        <title>LHISI_Scaffold_Assembly.</title>
        <authorList>
            <person name="Stuart O.P."/>
            <person name="Cleave R."/>
            <person name="Magrath M.J.L."/>
            <person name="Mikheyev A.S."/>
        </authorList>
    </citation>
    <scope>NUCLEOTIDE SEQUENCE [LARGE SCALE GENOMIC DNA]</scope>
    <source>
        <strain evidence="1">Daus_M_001</strain>
        <tissue evidence="1">Leg muscle</tissue>
    </source>
</reference>